<proteinExistence type="predicted"/>
<accession>A0ACC2U7Q0</accession>
<gene>
    <name evidence="1" type="primary">BEM3_11</name>
    <name evidence="1" type="ORF">DSO57_1038635</name>
</gene>
<evidence type="ECO:0000313" key="1">
    <source>
        <dbReference type="EMBL" id="KAJ9083050.1"/>
    </source>
</evidence>
<comment type="caution">
    <text evidence="1">The sequence shown here is derived from an EMBL/GenBank/DDBJ whole genome shotgun (WGS) entry which is preliminary data.</text>
</comment>
<name>A0ACC2U7Q0_9FUNG</name>
<keyword evidence="2" id="KW-1185">Reference proteome</keyword>
<dbReference type="EMBL" id="QTSX02001221">
    <property type="protein sequence ID" value="KAJ9083050.1"/>
    <property type="molecule type" value="Genomic_DNA"/>
</dbReference>
<reference evidence="1" key="1">
    <citation type="submission" date="2022-04" db="EMBL/GenBank/DDBJ databases">
        <title>Genome of the entomopathogenic fungus Entomophthora muscae.</title>
        <authorList>
            <person name="Elya C."/>
            <person name="Lovett B.R."/>
            <person name="Lee E."/>
            <person name="Macias A.M."/>
            <person name="Hajek A.E."/>
            <person name="De Bivort B.L."/>
            <person name="Kasson M.T."/>
            <person name="De Fine Licht H.H."/>
            <person name="Stajich J.E."/>
        </authorList>
    </citation>
    <scope>NUCLEOTIDE SEQUENCE</scope>
    <source>
        <strain evidence="1">Berkeley</strain>
    </source>
</reference>
<dbReference type="Proteomes" id="UP001165960">
    <property type="component" value="Unassembled WGS sequence"/>
</dbReference>
<protein>
    <submittedName>
        <fullName evidence="1">Rho GTPase activating protein</fullName>
    </submittedName>
</protein>
<evidence type="ECO:0000313" key="2">
    <source>
        <dbReference type="Proteomes" id="UP001165960"/>
    </source>
</evidence>
<organism evidence="1 2">
    <name type="scientific">Entomophthora muscae</name>
    <dbReference type="NCBI Taxonomy" id="34485"/>
    <lineage>
        <taxon>Eukaryota</taxon>
        <taxon>Fungi</taxon>
        <taxon>Fungi incertae sedis</taxon>
        <taxon>Zoopagomycota</taxon>
        <taxon>Entomophthoromycotina</taxon>
        <taxon>Entomophthoromycetes</taxon>
        <taxon>Entomophthorales</taxon>
        <taxon>Entomophthoraceae</taxon>
        <taxon>Entomophthora</taxon>
    </lineage>
</organism>
<sequence length="714" mass="78778">MAAVDMSPFLSPLPSDEELDDDCDDQSPKTYLQKVLSERNNLRAQNSQLWKIIQKQRIIIQQLQKTLSGRDSKSPEEESDLSVSQPSPPRKDKYPQETSEENSSRSENNPHSTLEELESPPKRSVEKEGTEKPTKGRRASTTIQKLEATQADGSTSKEDKQFKRRSKTMSAAFRESPASEKPPDSKKSSKESKKRRSKEINAALKDSLDAVQAENLVIEDMEYKVKKVDHGTKKSKDPKPSRKRSDKETKNAADGDEKASRGESSKKAPKQDIDQSGCIEHESNEDGLCLLPSKNFGDPPKPIENAVTALSSDDGSVESKEMPETSSKDSRKASKKSTESQRRADLPGGGALTFQSEVAEDSSTIGSSRQQHLWTIEKHFSDLLELDNQLRSTGQNVKNSSVKLPEKKAWNTSSPSKIDQRKLMLQNYLQLAINSSPACPSVISEFISTGKVDEAEPNKPAGEKEGYLSKRGKNFGKWKRRYFSLNNSILEYFESKNGTKLGDIHLAYAQVAVQQTSSLEYDPENSTDTFRHAFMILEPKRGTQGTLRHVLCADSDAERDEWVNAIGYHFMGDMQPPPPPIPEAEADSQLSSDHSLSPTTQDPPITDKAESIGIINNQSTASIGSLSSANSDSRPSEVGQLPLPNRSVSKPEESAVINIPNAMPKILKEGPPKPARKTFWGKRIFSGDSAKNKPPPAASVWSTFAPERPGISSA</sequence>